<reference evidence="1" key="1">
    <citation type="journal article" date="2017" name="Appl. Environ. Microbiol.">
        <title>Molecular characterization of an Endozoicomonas-like organism causing infection in king scallop Pecten maximus L.</title>
        <authorList>
            <person name="Cano I."/>
            <person name="van Aerle R."/>
            <person name="Ross S."/>
            <person name="Verner-Jeffreys D.W."/>
            <person name="Paley R.K."/>
            <person name="Rimmer G."/>
            <person name="Ryder D."/>
            <person name="Hooper P."/>
            <person name="Stone D."/>
            <person name="Feist S.W."/>
        </authorList>
    </citation>
    <scope>NUCLEOTIDE SEQUENCE</scope>
</reference>
<evidence type="ECO:0000313" key="1">
    <source>
        <dbReference type="EMBL" id="PJE79150.1"/>
    </source>
</evidence>
<sequence>MKTLGVVLSGRMIDGELPSSDEISLRYYISSAELTAEELSVATRSHWFMKISCTGGWMLR</sequence>
<accession>A0A2H9T7E6</accession>
<proteinExistence type="predicted"/>
<gene>
    <name evidence="1" type="ORF">CI610_01899</name>
</gene>
<organism evidence="1">
    <name type="scientific">invertebrate metagenome</name>
    <dbReference type="NCBI Taxonomy" id="1711999"/>
    <lineage>
        <taxon>unclassified sequences</taxon>
        <taxon>metagenomes</taxon>
        <taxon>organismal metagenomes</taxon>
    </lineage>
</organism>
<comment type="caution">
    <text evidence="1">The sequence shown here is derived from an EMBL/GenBank/DDBJ whole genome shotgun (WGS) entry which is preliminary data.</text>
</comment>
<dbReference type="EMBL" id="NSIT01000092">
    <property type="protein sequence ID" value="PJE79150.1"/>
    <property type="molecule type" value="Genomic_DNA"/>
</dbReference>
<name>A0A2H9T7E6_9ZZZZ</name>
<protein>
    <submittedName>
        <fullName evidence="1">Uncharacterized protein</fullName>
    </submittedName>
</protein>
<dbReference type="AlphaFoldDB" id="A0A2H9T7E6"/>